<organism evidence="2 3">
    <name type="scientific">Trifolium pratense</name>
    <name type="common">Red clover</name>
    <dbReference type="NCBI Taxonomy" id="57577"/>
    <lineage>
        <taxon>Eukaryota</taxon>
        <taxon>Viridiplantae</taxon>
        <taxon>Streptophyta</taxon>
        <taxon>Embryophyta</taxon>
        <taxon>Tracheophyta</taxon>
        <taxon>Spermatophyta</taxon>
        <taxon>Magnoliopsida</taxon>
        <taxon>eudicotyledons</taxon>
        <taxon>Gunneridae</taxon>
        <taxon>Pentapetalae</taxon>
        <taxon>rosids</taxon>
        <taxon>fabids</taxon>
        <taxon>Fabales</taxon>
        <taxon>Fabaceae</taxon>
        <taxon>Papilionoideae</taxon>
        <taxon>50 kb inversion clade</taxon>
        <taxon>NPAAA clade</taxon>
        <taxon>Hologalegina</taxon>
        <taxon>IRL clade</taxon>
        <taxon>Trifolieae</taxon>
        <taxon>Trifolium</taxon>
    </lineage>
</organism>
<feature type="region of interest" description="Disordered" evidence="1">
    <location>
        <begin position="1"/>
        <end position="20"/>
    </location>
</feature>
<accession>A0A2K3M7E9</accession>
<reference evidence="2 3" key="2">
    <citation type="journal article" date="2017" name="Front. Plant Sci.">
        <title>Gene Classification and Mining of Molecular Markers Useful in Red Clover (Trifolium pratense) Breeding.</title>
        <authorList>
            <person name="Istvanek J."/>
            <person name="Dluhosova J."/>
            <person name="Dluhos P."/>
            <person name="Patkova L."/>
            <person name="Nedelnik J."/>
            <person name="Repkova J."/>
        </authorList>
    </citation>
    <scope>NUCLEOTIDE SEQUENCE [LARGE SCALE GENOMIC DNA]</scope>
    <source>
        <strain evidence="3">cv. Tatra</strain>
        <tissue evidence="2">Young leaves</tissue>
    </source>
</reference>
<comment type="caution">
    <text evidence="2">The sequence shown here is derived from an EMBL/GenBank/DDBJ whole genome shotgun (WGS) entry which is preliminary data.</text>
</comment>
<evidence type="ECO:0000313" key="3">
    <source>
        <dbReference type="Proteomes" id="UP000236291"/>
    </source>
</evidence>
<proteinExistence type="predicted"/>
<gene>
    <name evidence="2" type="ORF">L195_g042771</name>
</gene>
<protein>
    <submittedName>
        <fullName evidence="2">Uncharacterized protein</fullName>
    </submittedName>
</protein>
<dbReference type="Proteomes" id="UP000236291">
    <property type="component" value="Unassembled WGS sequence"/>
</dbReference>
<reference evidence="2 3" key="1">
    <citation type="journal article" date="2014" name="Am. J. Bot.">
        <title>Genome assembly and annotation for red clover (Trifolium pratense; Fabaceae).</title>
        <authorList>
            <person name="Istvanek J."/>
            <person name="Jaros M."/>
            <person name="Krenek A."/>
            <person name="Repkova J."/>
        </authorList>
    </citation>
    <scope>NUCLEOTIDE SEQUENCE [LARGE SCALE GENOMIC DNA]</scope>
    <source>
        <strain evidence="3">cv. Tatra</strain>
        <tissue evidence="2">Young leaves</tissue>
    </source>
</reference>
<feature type="region of interest" description="Disordered" evidence="1">
    <location>
        <begin position="84"/>
        <end position="109"/>
    </location>
</feature>
<name>A0A2K3M7E9_TRIPR</name>
<dbReference type="EMBL" id="ASHM01051878">
    <property type="protein sequence ID" value="PNX86690.1"/>
    <property type="molecule type" value="Genomic_DNA"/>
</dbReference>
<evidence type="ECO:0000256" key="1">
    <source>
        <dbReference type="SAM" id="MobiDB-lite"/>
    </source>
</evidence>
<evidence type="ECO:0000313" key="2">
    <source>
        <dbReference type="EMBL" id="PNX86690.1"/>
    </source>
</evidence>
<dbReference type="AlphaFoldDB" id="A0A2K3M7E9"/>
<sequence length="109" mass="11879">MTLKQVQCHFHPKQPHPSPSQIEQLKLHQANQLSSPSFHPNVSDLNRHAVIGDASIDRKMSIHKPHIVAESLGNTSDEILNMIESSPDGGGGFPGTKPSVQVSDLKKCI</sequence>